<organism evidence="3 4">
    <name type="scientific">Pannonibacter phragmitetus</name>
    <dbReference type="NCBI Taxonomy" id="121719"/>
    <lineage>
        <taxon>Bacteria</taxon>
        <taxon>Pseudomonadati</taxon>
        <taxon>Pseudomonadota</taxon>
        <taxon>Alphaproteobacteria</taxon>
        <taxon>Hyphomicrobiales</taxon>
        <taxon>Stappiaceae</taxon>
        <taxon>Pannonibacter</taxon>
    </lineage>
</organism>
<dbReference type="OrthoDB" id="9810080at2"/>
<evidence type="ECO:0000313" key="3">
    <source>
        <dbReference type="EMBL" id="SUB03081.1"/>
    </source>
</evidence>
<dbReference type="RefSeq" id="WP_026355671.1">
    <property type="nucleotide sequence ID" value="NZ_UGSK01000001.1"/>
</dbReference>
<dbReference type="Gene3D" id="1.20.1050.10">
    <property type="match status" value="1"/>
</dbReference>
<dbReference type="InterPro" id="IPR010987">
    <property type="entry name" value="Glutathione-S-Trfase_C-like"/>
</dbReference>
<sequence>MYKVIGVPQSRASRIYWLLEELGQSYETLSAKPHTPEVLAVNQAGKIPVLMDGDVALADSTAILHYLADKHGGCTFKAGTIDRAIQDSFTMFCLDDIEGPLWTSFKNTSIHPENVGVPEVMRSCKVELAKALDVLAKRLGSKTYVMGDTFTVADIIITNCLMWGSSIPEFGVPKEGPIADYVKRTTSRPAFKAAGKRIAGAQT</sequence>
<dbReference type="InterPro" id="IPR004045">
    <property type="entry name" value="Glutathione_S-Trfase_N"/>
</dbReference>
<dbReference type="Pfam" id="PF00043">
    <property type="entry name" value="GST_C"/>
    <property type="match status" value="1"/>
</dbReference>
<name>A0A379A2T3_9HYPH</name>
<reference evidence="3 4" key="1">
    <citation type="submission" date="2018-06" db="EMBL/GenBank/DDBJ databases">
        <authorList>
            <consortium name="Pathogen Informatics"/>
            <person name="Doyle S."/>
        </authorList>
    </citation>
    <scope>NUCLEOTIDE SEQUENCE [LARGE SCALE GENOMIC DNA]</scope>
    <source>
        <strain evidence="3 4">NCTC13350</strain>
    </source>
</reference>
<dbReference type="PANTHER" id="PTHR44051:SF8">
    <property type="entry name" value="GLUTATHIONE S-TRANSFERASE GSTA"/>
    <property type="match status" value="1"/>
</dbReference>
<dbReference type="EMBL" id="UGSK01000001">
    <property type="protein sequence ID" value="SUB03081.1"/>
    <property type="molecule type" value="Genomic_DNA"/>
</dbReference>
<dbReference type="SUPFAM" id="SSF47616">
    <property type="entry name" value="GST C-terminal domain-like"/>
    <property type="match status" value="1"/>
</dbReference>
<evidence type="ECO:0000259" key="1">
    <source>
        <dbReference type="PROSITE" id="PS50404"/>
    </source>
</evidence>
<dbReference type="InterPro" id="IPR004046">
    <property type="entry name" value="GST_C"/>
</dbReference>
<dbReference type="Proteomes" id="UP000255000">
    <property type="component" value="Unassembled WGS sequence"/>
</dbReference>
<dbReference type="PROSITE" id="PS50405">
    <property type="entry name" value="GST_CTER"/>
    <property type="match status" value="1"/>
</dbReference>
<dbReference type="GO" id="GO:0004364">
    <property type="term" value="F:glutathione transferase activity"/>
    <property type="evidence" value="ECO:0007669"/>
    <property type="project" value="UniProtKB-EC"/>
</dbReference>
<dbReference type="CDD" id="cd03046">
    <property type="entry name" value="GST_N_GTT1_like"/>
    <property type="match status" value="1"/>
</dbReference>
<dbReference type="InterPro" id="IPR036249">
    <property type="entry name" value="Thioredoxin-like_sf"/>
</dbReference>
<dbReference type="SFLD" id="SFLDG00358">
    <property type="entry name" value="Main_(cytGST)"/>
    <property type="match status" value="1"/>
</dbReference>
<dbReference type="InterPro" id="IPR040079">
    <property type="entry name" value="Glutathione_S-Trfase"/>
</dbReference>
<gene>
    <name evidence="3" type="primary">gstB_2</name>
    <name evidence="3" type="ORF">NCTC13350_04064</name>
</gene>
<dbReference type="SFLD" id="SFLDS00019">
    <property type="entry name" value="Glutathione_Transferase_(cytos"/>
    <property type="match status" value="1"/>
</dbReference>
<dbReference type="Gene3D" id="3.40.30.10">
    <property type="entry name" value="Glutaredoxin"/>
    <property type="match status" value="1"/>
</dbReference>
<dbReference type="SUPFAM" id="SSF52833">
    <property type="entry name" value="Thioredoxin-like"/>
    <property type="match status" value="1"/>
</dbReference>
<dbReference type="PANTHER" id="PTHR44051">
    <property type="entry name" value="GLUTATHIONE S-TRANSFERASE-RELATED"/>
    <property type="match status" value="1"/>
</dbReference>
<evidence type="ECO:0000313" key="4">
    <source>
        <dbReference type="Proteomes" id="UP000255000"/>
    </source>
</evidence>
<evidence type="ECO:0000259" key="2">
    <source>
        <dbReference type="PROSITE" id="PS50405"/>
    </source>
</evidence>
<protein>
    <submittedName>
        <fullName evidence="3">Glutathione S-transferase GST-6.0</fullName>
        <ecNumber evidence="3">2.5.1.18</ecNumber>
    </submittedName>
</protein>
<dbReference type="Pfam" id="PF13417">
    <property type="entry name" value="GST_N_3"/>
    <property type="match status" value="1"/>
</dbReference>
<keyword evidence="3" id="KW-0808">Transferase</keyword>
<feature type="domain" description="GST C-terminal" evidence="2">
    <location>
        <begin position="79"/>
        <end position="203"/>
    </location>
</feature>
<dbReference type="PROSITE" id="PS50404">
    <property type="entry name" value="GST_NTER"/>
    <property type="match status" value="1"/>
</dbReference>
<dbReference type="EC" id="2.5.1.18" evidence="3"/>
<proteinExistence type="predicted"/>
<feature type="domain" description="GST N-terminal" evidence="1">
    <location>
        <begin position="1"/>
        <end position="75"/>
    </location>
</feature>
<dbReference type="InterPro" id="IPR036282">
    <property type="entry name" value="Glutathione-S-Trfase_C_sf"/>
</dbReference>
<accession>A0A379A2T3</accession>
<dbReference type="AlphaFoldDB" id="A0A379A2T3"/>